<dbReference type="Proteomes" id="UP000198374">
    <property type="component" value="Unassembled WGS sequence"/>
</dbReference>
<dbReference type="InterPro" id="IPR050700">
    <property type="entry name" value="YIM1/Zinc_Alcohol_DH_Fams"/>
</dbReference>
<keyword evidence="4" id="KW-1185">Reference proteome</keyword>
<dbReference type="Pfam" id="PF13602">
    <property type="entry name" value="ADH_zinc_N_2"/>
    <property type="match status" value="1"/>
</dbReference>
<evidence type="ECO:0000313" key="3">
    <source>
        <dbReference type="EMBL" id="GAW99617.1"/>
    </source>
</evidence>
<dbReference type="PROSITE" id="PS01162">
    <property type="entry name" value="QOR_ZETA_CRYSTAL"/>
    <property type="match status" value="1"/>
</dbReference>
<proteinExistence type="predicted"/>
<dbReference type="SMART" id="SM00829">
    <property type="entry name" value="PKS_ER"/>
    <property type="match status" value="1"/>
</dbReference>
<evidence type="ECO:0000313" key="4">
    <source>
        <dbReference type="Proteomes" id="UP000198374"/>
    </source>
</evidence>
<dbReference type="PROSITE" id="PS00059">
    <property type="entry name" value="ADH_ZINC"/>
    <property type="match status" value="1"/>
</dbReference>
<dbReference type="Pfam" id="PF08240">
    <property type="entry name" value="ADH_N"/>
    <property type="match status" value="1"/>
</dbReference>
<dbReference type="CDD" id="cd05289">
    <property type="entry name" value="MDR_like_2"/>
    <property type="match status" value="1"/>
</dbReference>
<accession>A0A1Z5ID81</accession>
<dbReference type="PANTHER" id="PTHR11695">
    <property type="entry name" value="ALCOHOL DEHYDROGENASE RELATED"/>
    <property type="match status" value="1"/>
</dbReference>
<dbReference type="InterPro" id="IPR036291">
    <property type="entry name" value="NAD(P)-bd_dom_sf"/>
</dbReference>
<dbReference type="InterPro" id="IPR002364">
    <property type="entry name" value="Quin_OxRdtase/zeta-crystal_CS"/>
</dbReference>
<dbReference type="OrthoDB" id="9792162at2"/>
<feature type="domain" description="Enoyl reductase (ER)" evidence="2">
    <location>
        <begin position="10"/>
        <end position="308"/>
    </location>
</feature>
<dbReference type="GO" id="GO:0008270">
    <property type="term" value="F:zinc ion binding"/>
    <property type="evidence" value="ECO:0007669"/>
    <property type="project" value="InterPro"/>
</dbReference>
<dbReference type="InterPro" id="IPR020843">
    <property type="entry name" value="ER"/>
</dbReference>
<dbReference type="SUPFAM" id="SSF50129">
    <property type="entry name" value="GroES-like"/>
    <property type="match status" value="1"/>
</dbReference>
<dbReference type="PANTHER" id="PTHR11695:SF294">
    <property type="entry name" value="RETICULON-4-INTERACTING PROTEIN 1, MITOCHONDRIAL"/>
    <property type="match status" value="1"/>
</dbReference>
<evidence type="ECO:0000259" key="2">
    <source>
        <dbReference type="SMART" id="SM00829"/>
    </source>
</evidence>
<dbReference type="InterPro" id="IPR013154">
    <property type="entry name" value="ADH-like_N"/>
</dbReference>
<dbReference type="Gene3D" id="3.90.180.10">
    <property type="entry name" value="Medium-chain alcohol dehydrogenases, catalytic domain"/>
    <property type="match status" value="1"/>
</dbReference>
<sequence>MKKILLREYGSVDVLFERYEALPTIMENQLVVKLAATGVNDVDVAIRKNGFPATVLSKKKLPHSLGHEFSGIVTQVGKNVTKFKVGDHVIGLNPLDTYSENIVIDENAIIDKVPKELDLIPLGGLLVAALPAWSAVILEGKVKANQRVLIHGGAGGVGSMAIQFAKNAGAYVITTARARDKEYVESLGADEVIDYQNEDFEELVKDVDLVVHLVDKNTQDKSFSVIKSGGKLMSPSVVPDQEKAEQYNVEAKFIRGDTSSETRASIIDLYSNNKLSIHVDKIYPFSLEGVKTAHTDFEKGPNRGKKIIKFDE</sequence>
<protein>
    <submittedName>
        <fullName evidence="3">NADPH:quinone reductase</fullName>
    </submittedName>
</protein>
<dbReference type="InterPro" id="IPR002328">
    <property type="entry name" value="ADH_Zn_CS"/>
</dbReference>
<dbReference type="AlphaFoldDB" id="A0A1Z5ID81"/>
<dbReference type="GO" id="GO:0016491">
    <property type="term" value="F:oxidoreductase activity"/>
    <property type="evidence" value="ECO:0007669"/>
    <property type="project" value="UniProtKB-KW"/>
</dbReference>
<dbReference type="Gene3D" id="3.40.50.720">
    <property type="entry name" value="NAD(P)-binding Rossmann-like Domain"/>
    <property type="match status" value="1"/>
</dbReference>
<evidence type="ECO:0000256" key="1">
    <source>
        <dbReference type="ARBA" id="ARBA00023002"/>
    </source>
</evidence>
<name>A0A1Z5ID81_9LACO</name>
<keyword evidence="1" id="KW-0560">Oxidoreductase</keyword>
<reference evidence="3 4" key="1">
    <citation type="submission" date="2015-11" db="EMBL/GenBank/DDBJ databases">
        <title>Draft genome sequences of new species of the genus Lactobacillus isolated from orchardgrass silage.</title>
        <authorList>
            <person name="Tohno M."/>
            <person name="Tanizawa Y."/>
            <person name="Arita M."/>
        </authorList>
    </citation>
    <scope>NUCLEOTIDE SEQUENCE [LARGE SCALE GENOMIC DNA]</scope>
    <source>
        <strain evidence="3 4">IWT30</strain>
    </source>
</reference>
<comment type="caution">
    <text evidence="3">The sequence shown here is derived from an EMBL/GenBank/DDBJ whole genome shotgun (WGS) entry which is preliminary data.</text>
</comment>
<organism evidence="3 4">
    <name type="scientific">Secundilactobacillus mixtipabuli</name>
    <dbReference type="NCBI Taxonomy" id="1435342"/>
    <lineage>
        <taxon>Bacteria</taxon>
        <taxon>Bacillati</taxon>
        <taxon>Bacillota</taxon>
        <taxon>Bacilli</taxon>
        <taxon>Lactobacillales</taxon>
        <taxon>Lactobacillaceae</taxon>
        <taxon>Secundilactobacillus</taxon>
    </lineage>
</organism>
<gene>
    <name evidence="3" type="primary">qor_3</name>
    <name evidence="3" type="ORF">IWT30_01587</name>
</gene>
<dbReference type="EMBL" id="BCMF01000007">
    <property type="protein sequence ID" value="GAW99617.1"/>
    <property type="molecule type" value="Genomic_DNA"/>
</dbReference>
<dbReference type="RefSeq" id="WP_089109418.1">
    <property type="nucleotide sequence ID" value="NZ_BCMF01000007.1"/>
</dbReference>
<dbReference type="InterPro" id="IPR011032">
    <property type="entry name" value="GroES-like_sf"/>
</dbReference>
<dbReference type="SUPFAM" id="SSF51735">
    <property type="entry name" value="NAD(P)-binding Rossmann-fold domains"/>
    <property type="match status" value="1"/>
</dbReference>